<dbReference type="EMBL" id="JAVTLL010000041">
    <property type="protein sequence ID" value="MDT7846937.1"/>
    <property type="molecule type" value="Genomic_DNA"/>
</dbReference>
<dbReference type="Proteomes" id="UP001257948">
    <property type="component" value="Unassembled WGS sequence"/>
</dbReference>
<dbReference type="InterPro" id="IPR052016">
    <property type="entry name" value="Bact_Sigma-Reg"/>
</dbReference>
<keyword evidence="2" id="KW-0472">Membrane</keyword>
<keyword evidence="1 4" id="KW-0378">Hydrolase</keyword>
<accession>A0ABU3M821</accession>
<dbReference type="Pfam" id="PF07228">
    <property type="entry name" value="SpoIIE"/>
    <property type="match status" value="1"/>
</dbReference>
<evidence type="ECO:0000313" key="4">
    <source>
        <dbReference type="EMBL" id="MDT7846937.1"/>
    </source>
</evidence>
<dbReference type="SMART" id="SM00331">
    <property type="entry name" value="PP2C_SIG"/>
    <property type="match status" value="1"/>
</dbReference>
<sequence length="399" mass="42709">MGGRRRGPVARLSRPAREYDVLRRHQLLRVRGRSVAWVPPLVVLVAITVVDFNTAGEFRMISWVVLVPGIAAAICGVWGTAVFAVLALVTYFVADTSYPSRYESSLPDFILVALGGILAVLACAVRVRGERHMLHMRDVAETTRRTVLRPLPADWGGLDHAAVYLSSDVEARVGGDFYDVQQGLHGTRVLVGDVQGKGLGAVEAAAALLGTFREAAYHEAIGTVAERLELRIHRHGLHLTALGRDDSDRFATAVLIGFPEDAPGVVDVVVFGHEPPLAVGPDGVRQLPVDTGLPLGLGELSDDGPPPVQRVPLAPTETLLITTDGVTEARDAEDRFYPLAAEVAAAVAADPLAAEPRRLVAYVRDGTLRHSGGHLADDTTVFAVRRSTPGNGRKGRLQS</sequence>
<keyword evidence="2" id="KW-0812">Transmembrane</keyword>
<feature type="transmembrane region" description="Helical" evidence="2">
    <location>
        <begin position="64"/>
        <end position="89"/>
    </location>
</feature>
<dbReference type="Gene3D" id="3.60.40.10">
    <property type="entry name" value="PPM-type phosphatase domain"/>
    <property type="match status" value="1"/>
</dbReference>
<evidence type="ECO:0000259" key="3">
    <source>
        <dbReference type="SMART" id="SM00331"/>
    </source>
</evidence>
<dbReference type="InterPro" id="IPR001932">
    <property type="entry name" value="PPM-type_phosphatase-like_dom"/>
</dbReference>
<gene>
    <name evidence="4" type="ORF">RQC66_40095</name>
</gene>
<feature type="domain" description="PPM-type phosphatase" evidence="3">
    <location>
        <begin position="158"/>
        <end position="386"/>
    </location>
</feature>
<protein>
    <submittedName>
        <fullName evidence="4">PP2C family protein-serine/threonine phosphatase</fullName>
        <ecNumber evidence="4">3.1.3.16</ecNumber>
    </submittedName>
</protein>
<evidence type="ECO:0000256" key="1">
    <source>
        <dbReference type="ARBA" id="ARBA00022801"/>
    </source>
</evidence>
<organism evidence="4 5">
    <name type="scientific">Streptomyces justiciae</name>
    <dbReference type="NCBI Taxonomy" id="2780140"/>
    <lineage>
        <taxon>Bacteria</taxon>
        <taxon>Bacillati</taxon>
        <taxon>Actinomycetota</taxon>
        <taxon>Actinomycetes</taxon>
        <taxon>Kitasatosporales</taxon>
        <taxon>Streptomycetaceae</taxon>
        <taxon>Streptomyces</taxon>
    </lineage>
</organism>
<dbReference type="SUPFAM" id="SSF81606">
    <property type="entry name" value="PP2C-like"/>
    <property type="match status" value="1"/>
</dbReference>
<reference evidence="5" key="1">
    <citation type="submission" date="2023-07" db="EMBL/GenBank/DDBJ databases">
        <title>Draft genome sequence of the endophytic actinobacterium Streptomyces justiciae WPN32, a potential antibiotic producer.</title>
        <authorList>
            <person name="Yasawong M."/>
            <person name="Pana W."/>
            <person name="Ganta P."/>
            <person name="Santapan N."/>
            <person name="Songngamsuk T."/>
            <person name="Phatcharaharikarn M."/>
            <person name="Kerdtoob S."/>
            <person name="Nantapong N."/>
        </authorList>
    </citation>
    <scope>NUCLEOTIDE SEQUENCE [LARGE SCALE GENOMIC DNA]</scope>
    <source>
        <strain evidence="5">WPN32</strain>
    </source>
</reference>
<feature type="transmembrane region" description="Helical" evidence="2">
    <location>
        <begin position="109"/>
        <end position="127"/>
    </location>
</feature>
<dbReference type="EC" id="3.1.3.16" evidence="4"/>
<keyword evidence="2" id="KW-1133">Transmembrane helix</keyword>
<dbReference type="InterPro" id="IPR036457">
    <property type="entry name" value="PPM-type-like_dom_sf"/>
</dbReference>
<proteinExistence type="predicted"/>
<feature type="transmembrane region" description="Helical" evidence="2">
    <location>
        <begin position="34"/>
        <end position="52"/>
    </location>
</feature>
<comment type="caution">
    <text evidence="4">The sequence shown here is derived from an EMBL/GenBank/DDBJ whole genome shotgun (WGS) entry which is preliminary data.</text>
</comment>
<name>A0ABU3M821_9ACTN</name>
<dbReference type="PANTHER" id="PTHR43156">
    <property type="entry name" value="STAGE II SPORULATION PROTEIN E-RELATED"/>
    <property type="match status" value="1"/>
</dbReference>
<keyword evidence="5" id="KW-1185">Reference proteome</keyword>
<evidence type="ECO:0000256" key="2">
    <source>
        <dbReference type="SAM" id="Phobius"/>
    </source>
</evidence>
<dbReference type="PANTHER" id="PTHR43156:SF2">
    <property type="entry name" value="STAGE II SPORULATION PROTEIN E"/>
    <property type="match status" value="1"/>
</dbReference>
<evidence type="ECO:0000313" key="5">
    <source>
        <dbReference type="Proteomes" id="UP001257948"/>
    </source>
</evidence>
<dbReference type="GO" id="GO:0004722">
    <property type="term" value="F:protein serine/threonine phosphatase activity"/>
    <property type="evidence" value="ECO:0007669"/>
    <property type="project" value="UniProtKB-EC"/>
</dbReference>